<evidence type="ECO:0000256" key="2">
    <source>
        <dbReference type="SAM" id="Phobius"/>
    </source>
</evidence>
<sequence length="441" mass="50079">MRQTQHSSHVARRRTNRLPSWTEKYQARRRRHMLIISLFFLLFIILLRLSYLQWQVMNGNQSSRNIDRPTKKIYVDTDIPSGREPENDHIDLELIHNENKDDFGQDAELKVDNFDESAEVRMDDIDEDQDTDSEEKIKNCVYASKVFAPGDVLVIPDIHGDITSLREALRLGNVMDESQDKWIGGNTFVVQTGDIFDRGPDTVEILDLFEKLQTEAIENGGCIVQLMGNHEFLNIAGDFRYASAKETRKFGGITERKAALDLDSAIGDYLRNLRIAVVLEQGDTRSLFVHAGLLPKMIEDMGGTISSVNQYFREKLQSCEQREIKKIAKSSYPMLENGPLWSRYFAGVESEYLCKTLDKTLELASADRMIIGHTVQSGGVPTFKCDNKLVMVDTGLSKYYGGNVALLILQRESQMNSNNQRSQSQVGENGMVSPQILKPQK</sequence>
<gene>
    <name evidence="4" type="ORF">ASTO00021_LOCUS6772</name>
</gene>
<dbReference type="GO" id="GO:0016787">
    <property type="term" value="F:hydrolase activity"/>
    <property type="evidence" value="ECO:0007669"/>
    <property type="project" value="InterPro"/>
</dbReference>
<reference evidence="4" key="1">
    <citation type="submission" date="2021-01" db="EMBL/GenBank/DDBJ databases">
        <authorList>
            <person name="Corre E."/>
            <person name="Pelletier E."/>
            <person name="Niang G."/>
            <person name="Scheremetjew M."/>
            <person name="Finn R."/>
            <person name="Kale V."/>
            <person name="Holt S."/>
            <person name="Cochrane G."/>
            <person name="Meng A."/>
            <person name="Brown T."/>
            <person name="Cohen L."/>
        </authorList>
    </citation>
    <scope>NUCLEOTIDE SEQUENCE</scope>
    <source>
        <strain evidence="4">GSBS06</strain>
    </source>
</reference>
<dbReference type="Gene3D" id="3.60.21.10">
    <property type="match status" value="1"/>
</dbReference>
<dbReference type="PANTHER" id="PTHR46546">
    <property type="entry name" value="SHEWANELLA-LIKE PROTEIN PHOSPHATASE 1"/>
    <property type="match status" value="1"/>
</dbReference>
<feature type="region of interest" description="Disordered" evidence="1">
    <location>
        <begin position="417"/>
        <end position="441"/>
    </location>
</feature>
<evidence type="ECO:0000256" key="1">
    <source>
        <dbReference type="SAM" id="MobiDB-lite"/>
    </source>
</evidence>
<dbReference type="InterPro" id="IPR004843">
    <property type="entry name" value="Calcineurin-like_PHP"/>
</dbReference>
<protein>
    <recommendedName>
        <fullName evidence="3">Calcineurin-like phosphoesterase domain-containing protein</fullName>
    </recommendedName>
</protein>
<accession>A0A7S3PHD0</accession>
<evidence type="ECO:0000313" key="4">
    <source>
        <dbReference type="EMBL" id="CAE0436514.1"/>
    </source>
</evidence>
<feature type="transmembrane region" description="Helical" evidence="2">
    <location>
        <begin position="33"/>
        <end position="54"/>
    </location>
</feature>
<dbReference type="InterPro" id="IPR029052">
    <property type="entry name" value="Metallo-depent_PP-like"/>
</dbReference>
<dbReference type="SUPFAM" id="SSF56300">
    <property type="entry name" value="Metallo-dependent phosphatases"/>
    <property type="match status" value="1"/>
</dbReference>
<dbReference type="PANTHER" id="PTHR46546:SF4">
    <property type="entry name" value="SHEWANELLA-LIKE PROTEIN PHOSPHATASE 1"/>
    <property type="match status" value="1"/>
</dbReference>
<keyword evidence="2" id="KW-0812">Transmembrane</keyword>
<dbReference type="EMBL" id="HBIN01009110">
    <property type="protein sequence ID" value="CAE0436514.1"/>
    <property type="molecule type" value="Transcribed_RNA"/>
</dbReference>
<organism evidence="4">
    <name type="scientific">Aplanochytrium stocchinoi</name>
    <dbReference type="NCBI Taxonomy" id="215587"/>
    <lineage>
        <taxon>Eukaryota</taxon>
        <taxon>Sar</taxon>
        <taxon>Stramenopiles</taxon>
        <taxon>Bigyra</taxon>
        <taxon>Labyrinthulomycetes</taxon>
        <taxon>Thraustochytrida</taxon>
        <taxon>Thraustochytriidae</taxon>
        <taxon>Aplanochytrium</taxon>
    </lineage>
</organism>
<keyword evidence="2" id="KW-0472">Membrane</keyword>
<proteinExistence type="predicted"/>
<name>A0A7S3PHD0_9STRA</name>
<feature type="domain" description="Calcineurin-like phosphoesterase" evidence="3">
    <location>
        <begin position="152"/>
        <end position="375"/>
    </location>
</feature>
<dbReference type="Pfam" id="PF00149">
    <property type="entry name" value="Metallophos"/>
    <property type="match status" value="1"/>
</dbReference>
<dbReference type="AlphaFoldDB" id="A0A7S3PHD0"/>
<evidence type="ECO:0000259" key="3">
    <source>
        <dbReference type="Pfam" id="PF00149"/>
    </source>
</evidence>
<keyword evidence="2" id="KW-1133">Transmembrane helix</keyword>